<keyword evidence="3" id="KW-0272">Extracellular matrix</keyword>
<feature type="disulfide bond" evidence="11">
    <location>
        <begin position="208"/>
        <end position="217"/>
    </location>
</feature>
<dbReference type="InterPro" id="IPR056863">
    <property type="entry name" value="LMN_ATRN_NET-like_EGF"/>
</dbReference>
<accession>A0AAW2HX51</accession>
<evidence type="ECO:0000256" key="7">
    <source>
        <dbReference type="ARBA" id="ARBA00023157"/>
    </source>
</evidence>
<dbReference type="CDD" id="cd00110">
    <property type="entry name" value="LamG"/>
    <property type="match status" value="5"/>
</dbReference>
<dbReference type="Pfam" id="PF00052">
    <property type="entry name" value="Laminin_B"/>
    <property type="match status" value="1"/>
</dbReference>
<evidence type="ECO:0000256" key="6">
    <source>
        <dbReference type="ARBA" id="ARBA00022869"/>
    </source>
</evidence>
<feature type="disulfide bond" evidence="11">
    <location>
        <begin position="257"/>
        <end position="266"/>
    </location>
</feature>
<feature type="disulfide bond" evidence="11">
    <location>
        <begin position="187"/>
        <end position="199"/>
    </location>
</feature>
<keyword evidence="6" id="KW-0084">Basement membrane</keyword>
<feature type="domain" description="Laminin G" evidence="14">
    <location>
        <begin position="2048"/>
        <end position="2223"/>
    </location>
</feature>
<dbReference type="SMART" id="SM00281">
    <property type="entry name" value="LamB"/>
    <property type="match status" value="1"/>
</dbReference>
<comment type="caution">
    <text evidence="17">The sequence shown here is derived from an EMBL/GenBank/DDBJ whole genome shotgun (WGS) entry which is preliminary data.</text>
</comment>
<feature type="domain" description="Laminin EGF-like" evidence="15">
    <location>
        <begin position="236"/>
        <end position="283"/>
    </location>
</feature>
<dbReference type="CDD" id="cd00055">
    <property type="entry name" value="EGF_Lam"/>
    <property type="match status" value="8"/>
</dbReference>
<dbReference type="GO" id="GO:0005604">
    <property type="term" value="C:basement membrane"/>
    <property type="evidence" value="ECO:0007669"/>
    <property type="project" value="UniProtKB-SubCell"/>
</dbReference>
<reference evidence="17" key="1">
    <citation type="journal article" date="2024" name="Gigascience">
        <title>Chromosome-level genome of the poultry shaft louse Menopon gallinae provides insight into the host-switching and adaptive evolution of parasitic lice.</title>
        <authorList>
            <person name="Xu Y."/>
            <person name="Ma L."/>
            <person name="Liu S."/>
            <person name="Liang Y."/>
            <person name="Liu Q."/>
            <person name="He Z."/>
            <person name="Tian L."/>
            <person name="Duan Y."/>
            <person name="Cai W."/>
            <person name="Li H."/>
            <person name="Song F."/>
        </authorList>
    </citation>
    <scope>NUCLEOTIDE SEQUENCE</scope>
    <source>
        <strain evidence="17">Cailab_2023a</strain>
    </source>
</reference>
<evidence type="ECO:0000256" key="13">
    <source>
        <dbReference type="SAM" id="MobiDB-lite"/>
    </source>
</evidence>
<keyword evidence="7 11" id="KW-1015">Disulfide bond</keyword>
<evidence type="ECO:0008006" key="18">
    <source>
        <dbReference type="Google" id="ProtNLM"/>
    </source>
</evidence>
<evidence type="ECO:0000259" key="16">
    <source>
        <dbReference type="PROSITE" id="PS51115"/>
    </source>
</evidence>
<keyword evidence="9 11" id="KW-0424">Laminin EGF-like domain</keyword>
<dbReference type="PANTHER" id="PTHR10574">
    <property type="entry name" value="NETRIN/LAMININ-RELATED"/>
    <property type="match status" value="1"/>
</dbReference>
<dbReference type="PROSITE" id="PS51115">
    <property type="entry name" value="LAMININ_IVA"/>
    <property type="match status" value="1"/>
</dbReference>
<keyword evidence="5" id="KW-0677">Repeat</keyword>
<feature type="disulfide bond" evidence="11">
    <location>
        <begin position="331"/>
        <end position="343"/>
    </location>
</feature>
<keyword evidence="8" id="KW-0325">Glycoprotein</keyword>
<dbReference type="GO" id="GO:0030054">
    <property type="term" value="C:cell junction"/>
    <property type="evidence" value="ECO:0007669"/>
    <property type="project" value="UniProtKB-ARBA"/>
</dbReference>
<feature type="coiled-coil region" evidence="12">
    <location>
        <begin position="898"/>
        <end position="928"/>
    </location>
</feature>
<evidence type="ECO:0000256" key="4">
    <source>
        <dbReference type="ARBA" id="ARBA00022729"/>
    </source>
</evidence>
<feature type="domain" description="Laminin G" evidence="14">
    <location>
        <begin position="1434"/>
        <end position="1617"/>
    </location>
</feature>
<evidence type="ECO:0000256" key="9">
    <source>
        <dbReference type="ARBA" id="ARBA00023292"/>
    </source>
</evidence>
<dbReference type="Gene3D" id="2.60.120.200">
    <property type="match status" value="5"/>
</dbReference>
<dbReference type="SMART" id="SM00282">
    <property type="entry name" value="LamG"/>
    <property type="match status" value="5"/>
</dbReference>
<feature type="domain" description="Laminin G" evidence="14">
    <location>
        <begin position="1820"/>
        <end position="2036"/>
    </location>
</feature>
<dbReference type="SUPFAM" id="SSF49899">
    <property type="entry name" value="Concanavalin A-like lectins/glucanases"/>
    <property type="match status" value="5"/>
</dbReference>
<dbReference type="InterPro" id="IPR002049">
    <property type="entry name" value="LE_dom"/>
</dbReference>
<dbReference type="SUPFAM" id="SSF57196">
    <property type="entry name" value="EGF/Laminin"/>
    <property type="match status" value="5"/>
</dbReference>
<evidence type="ECO:0000256" key="12">
    <source>
        <dbReference type="SAM" id="Coils"/>
    </source>
</evidence>
<keyword evidence="4" id="KW-0732">Signal</keyword>
<feature type="disulfide bond" evidence="11">
    <location>
        <begin position="352"/>
        <end position="361"/>
    </location>
</feature>
<evidence type="ECO:0000256" key="2">
    <source>
        <dbReference type="ARBA" id="ARBA00022525"/>
    </source>
</evidence>
<feature type="domain" description="Laminin IV type A" evidence="16">
    <location>
        <begin position="479"/>
        <end position="672"/>
    </location>
</feature>
<dbReference type="PANTHER" id="PTHR10574:SF406">
    <property type="entry name" value="LAMININ SUBUNIT ALPHA 5"/>
    <property type="match status" value="1"/>
</dbReference>
<evidence type="ECO:0000259" key="14">
    <source>
        <dbReference type="PROSITE" id="PS50025"/>
    </source>
</evidence>
<dbReference type="Pfam" id="PF00054">
    <property type="entry name" value="Laminin_G_1"/>
    <property type="match status" value="2"/>
</dbReference>
<dbReference type="GO" id="GO:0048468">
    <property type="term" value="P:cell development"/>
    <property type="evidence" value="ECO:0007669"/>
    <property type="project" value="UniProtKB-ARBA"/>
</dbReference>
<dbReference type="GO" id="GO:0009887">
    <property type="term" value="P:animal organ morphogenesis"/>
    <property type="evidence" value="ECO:0007669"/>
    <property type="project" value="TreeGrafter"/>
</dbReference>
<evidence type="ECO:0000259" key="15">
    <source>
        <dbReference type="PROSITE" id="PS50027"/>
    </source>
</evidence>
<dbReference type="PROSITE" id="PS01248">
    <property type="entry name" value="EGF_LAM_1"/>
    <property type="match status" value="4"/>
</dbReference>
<feature type="domain" description="Laminin EGF-like" evidence="15">
    <location>
        <begin position="377"/>
        <end position="435"/>
    </location>
</feature>
<dbReference type="FunFam" id="2.10.25.10:FF:000189">
    <property type="entry name" value="Laminin subunit alpha 2"/>
    <property type="match status" value="1"/>
</dbReference>
<dbReference type="GO" id="GO:0009888">
    <property type="term" value="P:tissue development"/>
    <property type="evidence" value="ECO:0007669"/>
    <property type="project" value="TreeGrafter"/>
</dbReference>
<dbReference type="FunFam" id="2.10.25.10:FF:000242">
    <property type="entry name" value="Laminin subunit alpha 1"/>
    <property type="match status" value="2"/>
</dbReference>
<feature type="domain" description="Laminin G" evidence="14">
    <location>
        <begin position="2228"/>
        <end position="2407"/>
    </location>
</feature>
<dbReference type="Pfam" id="PF24973">
    <property type="entry name" value="EGF_LMN_ATRN"/>
    <property type="match status" value="1"/>
</dbReference>
<comment type="caution">
    <text evidence="11">Lacks conserved residue(s) required for the propagation of feature annotation.</text>
</comment>
<feature type="coiled-coil region" evidence="12">
    <location>
        <begin position="959"/>
        <end position="993"/>
    </location>
</feature>
<protein>
    <recommendedName>
        <fullName evidence="18">Laminin subunit alpha-1</fullName>
    </recommendedName>
</protein>
<feature type="domain" description="Laminin EGF-like" evidence="15">
    <location>
        <begin position="331"/>
        <end position="376"/>
    </location>
</feature>
<organism evidence="17">
    <name type="scientific">Menopon gallinae</name>
    <name type="common">poultry shaft louse</name>
    <dbReference type="NCBI Taxonomy" id="328185"/>
    <lineage>
        <taxon>Eukaryota</taxon>
        <taxon>Metazoa</taxon>
        <taxon>Ecdysozoa</taxon>
        <taxon>Arthropoda</taxon>
        <taxon>Hexapoda</taxon>
        <taxon>Insecta</taxon>
        <taxon>Pterygota</taxon>
        <taxon>Neoptera</taxon>
        <taxon>Paraneoptera</taxon>
        <taxon>Psocodea</taxon>
        <taxon>Troctomorpha</taxon>
        <taxon>Phthiraptera</taxon>
        <taxon>Amblycera</taxon>
        <taxon>Menoponidae</taxon>
        <taxon>Menopon</taxon>
    </lineage>
</organism>
<keyword evidence="2" id="KW-0964">Secreted</keyword>
<feature type="coiled-coil region" evidence="12">
    <location>
        <begin position="1317"/>
        <end position="1425"/>
    </location>
</feature>
<feature type="disulfide bond" evidence="11">
    <location>
        <begin position="189"/>
        <end position="206"/>
    </location>
</feature>
<evidence type="ECO:0000313" key="17">
    <source>
        <dbReference type="EMBL" id="KAL0274379.1"/>
    </source>
</evidence>
<name>A0AAW2HX51_9NEOP</name>
<dbReference type="GO" id="GO:0007155">
    <property type="term" value="P:cell adhesion"/>
    <property type="evidence" value="ECO:0007669"/>
    <property type="project" value="UniProtKB-ARBA"/>
</dbReference>
<dbReference type="GO" id="GO:0048731">
    <property type="term" value="P:system development"/>
    <property type="evidence" value="ECO:0007669"/>
    <property type="project" value="UniProtKB-ARBA"/>
</dbReference>
<dbReference type="EMBL" id="JARGDH010000003">
    <property type="protein sequence ID" value="KAL0274379.1"/>
    <property type="molecule type" value="Genomic_DNA"/>
</dbReference>
<dbReference type="PRINTS" id="PR00011">
    <property type="entry name" value="EGFLAMININ"/>
</dbReference>
<dbReference type="FunFam" id="2.10.25.10:FF:000188">
    <property type="entry name" value="Laminin subunit gamma 2"/>
    <property type="match status" value="1"/>
</dbReference>
<evidence type="ECO:0000256" key="5">
    <source>
        <dbReference type="ARBA" id="ARBA00022737"/>
    </source>
</evidence>
<dbReference type="InterPro" id="IPR000034">
    <property type="entry name" value="Laminin_IV"/>
</dbReference>
<feature type="disulfide bond" evidence="11">
    <location>
        <begin position="236"/>
        <end position="248"/>
    </location>
</feature>
<dbReference type="FunFam" id="2.10.25.10:FF:000512">
    <property type="entry name" value="Laminin subunit alpha 1"/>
    <property type="match status" value="1"/>
</dbReference>
<feature type="disulfide bond" evidence="11">
    <location>
        <begin position="238"/>
        <end position="255"/>
    </location>
</feature>
<gene>
    <name evidence="17" type="ORF">PYX00_006823</name>
</gene>
<dbReference type="InterPro" id="IPR001791">
    <property type="entry name" value="Laminin_G"/>
</dbReference>
<proteinExistence type="predicted"/>
<evidence type="ECO:0000256" key="1">
    <source>
        <dbReference type="ARBA" id="ARBA00004302"/>
    </source>
</evidence>
<dbReference type="InterPro" id="IPR050440">
    <property type="entry name" value="Laminin/Netrin_ECM"/>
</dbReference>
<sequence>MKTRPHRMCKFVVQLTTIEVITLLLVLLCVTVVQNDKVDGVGSTARRNNLTNGIGFGAPDGSYHTRRRGNARRRAPVENTVLIRTSEGTDPSHTLLIQEVNPGSKPQVRYYQNYPVDWQWRRTNGKRPYVTTKASESATGKIIIISDPPGGGREEHRRRNHSRRPGDPRHNRYGTHYSNWKGLRYGCGCHVLGSEQAACDIVTGQCHCKPNVTGRACDQCQARHWGFFSDGGCRPCECDAIGSTSDDCDAQTGQCPCKPGVGGRRCDSCLPNHYGFSRSGCLKCQECNLLGHVCDPETGRCVCPPYTYGVHCQTCAPNAWGYEMPRGCKPCDCYSGGSEKSQCDLRTGRCSCRKGFVGDKCDSCDRGYYRFPFCKACDCDLAGTEESSCDPATGKCQCDETGTCPCKPNVEGVKCDKCKPGTFGLQRDNPTGCIACFCFGRSASCTQAGLHWNQIRSGRPRSVFIEYDPSPPFKNTLPINTQEICYINLAAPGGGEVAVNGADRGLNVTNNLRIIPGDTEDVKIGVSFLFDTPVYWRLPEQFLGDKVLSYGGYLRFVVETVGGHTQLPPFVLSTYPLVQLQGNNKIVLEHFPVIPSQTGRYDVRFHESLWADKLHPDRKVTRETLMVALQNIQHILIRGSDSVDFTKITLKEVSMDTAAAYHGISLAGGIELCECPPEYNSTSCQDPSIGFYRWYDKNVSTATILIQLVGEARPCQCNNRSRVCDIETGHCLNCANNTGGPHCERCGTGYYGEPTNCKSCPCPTPERNFAESCRVSPKDAVCLCKRGYTGRYCDRCAYGWYGNPEKDGGFCQPCECNPYGSVSDECDEITGQCNCRPGIDGRDCSICPKKEVLTPKGCSTCEDGCTGILLKDFDNLSKYVEKEMFNIVTTGEPPWKTLKDIQNKISFLEADLRRLEESGRALKETEKNSFQGELLTASRKLREQAQVFAVVARDMKNNAVSVKNEAVDTLNKIKKLKTEIEDTVMNLNNYSSTDGPVISDSVAMLEANLLLRRMKNRGFGHFENEAERVLSYCTDVLNKTLHMNGHFPQMWYLKEQSHILLGKLKELESYLLTSLELASKRLHQAEDYRQRLKHLIKKVEMVSTATKEVKDLSEKAEDMITLAKQYLLKVEEGMQNLSRTRDRIRNGTEILKKRAGILSTLNPQYREMYLVPTMEHANELMKIAEGYRDKFNSTRKDTTRALEASKAYQDITDVLESVKTAAEEAKAAADNSYRKVILNKHDRPPPQKTKASRVDSEVLRAEGTGQMSEVKRLRHRLNKEQDAVEKLKNTIRRTGEVDNRVVVEMRKLTDMRVREDLEDAVSRIADLDMKLKKAENDIEKVRTNVGDKLEQRLTNFTTHGKKKAIEKARENIQESLKNHRKTLERLNKVINVYQLAERTPLQKGNDSLKSVLADLKNKIIQARHAAESIRLPLTSNSTRGCVRSFSVPTLEPTTTTRLVITLTVNPTQRNGVIFYLPSSTTADFMCVEIVDGIVRFVWNNGGGPGVVWKTIKNGGNGSRWYKIVVERISYTARLWVIGEGMTTESVPPSVNSSSPNFGRLDVGAEDRVWVGGLPPGSETPPEILSLQQGLIGCLHGIELDDRPVGLWNYYTDSTDGCSACERRIVTSVDASKYSFNGEGYSLLKPLPKTIYNKFQFSAALKFKTFDDNALLFLAVTSDKTRFVSLSLRDGRVVFQIGYGGQSQLEMSSTKKYNDGNWTVVEASRNFDKKRNVEKGLLKVGDELKEAAPPTPPARDQIPELATADYLVGGIPPGYNFGSLKTRFPGSFLGCMYDLFVDNEIYNPLKGRRNGLRQSCSDQVLKMAGFRGEGYLKLEASRLKKDSAFGLALRTFQSDAFVLLANGKPSRDAEDEISNDIEAGLSEKKESYYSISLVDGRAEVRIDAGKGPVTLVSQTVCNDGRFHTISVIKSGRKLELRVDDELQASSQLPGRTIVVKAKDLYLGGVPEGMDVSQYVSHFTPFVGTIKDVLFNYVVQKFDNPVSFTGVDIGRFGPEKMENMTSNSVSSAKHPLHNNSECYRSRKYVLDPRGVKFGDTPNSHVQVNIRRRSIFHKNFNIELDFRTFHRNGLIFIITGTSKTGKQKHYISAALKNGLLITTIKAKRKLEHSSLYEYDDGNWHHILVSRDERKLVLLVDSKDPQRIKLPKKVNLGNSIYIGGVPEVGVLPENLVSKMIGFTGCMRNLKVSNQTEELIGEKSVHQGVGQCFPHVEKGSFFSGDAYISDTRELDVVSLLKIELEFRTSEMNGVLLSITNWSGLPKLSLEINNGQIILSGAIDSEQKFRLVHVFPTKYSVCDNKWHRIDVIYEDEELIMRVDHSDAKHVLRRTDSLMSTVTALMYIGGLPEHMETGRPVLETRDNFKGCIRSFLIGGERKDFTEMDVRHNVLIGSCPVLGHH</sequence>
<keyword evidence="12" id="KW-0175">Coiled coil</keyword>
<dbReference type="PROSITE" id="PS50025">
    <property type="entry name" value="LAM_G_DOMAIN"/>
    <property type="match status" value="5"/>
</dbReference>
<evidence type="ECO:0000256" key="3">
    <source>
        <dbReference type="ARBA" id="ARBA00022530"/>
    </source>
</evidence>
<dbReference type="PROSITE" id="PS50027">
    <property type="entry name" value="EGF_LAM_2"/>
    <property type="match status" value="5"/>
</dbReference>
<feature type="domain" description="Laminin EGF-like" evidence="15">
    <location>
        <begin position="187"/>
        <end position="235"/>
    </location>
</feature>
<dbReference type="Pfam" id="PF00053">
    <property type="entry name" value="EGF_laminin"/>
    <property type="match status" value="6"/>
</dbReference>
<feature type="region of interest" description="Disordered" evidence="13">
    <location>
        <begin position="143"/>
        <end position="173"/>
    </location>
</feature>
<feature type="domain" description="Laminin EGF-like" evidence="15">
    <location>
        <begin position="715"/>
        <end position="759"/>
    </location>
</feature>
<evidence type="ECO:0000256" key="10">
    <source>
        <dbReference type="PROSITE-ProRule" id="PRU00122"/>
    </source>
</evidence>
<evidence type="ECO:0000256" key="11">
    <source>
        <dbReference type="PROSITE-ProRule" id="PRU00460"/>
    </source>
</evidence>
<dbReference type="Pfam" id="PF02210">
    <property type="entry name" value="Laminin_G_2"/>
    <property type="match status" value="3"/>
</dbReference>
<feature type="domain" description="Laminin G" evidence="14">
    <location>
        <begin position="1630"/>
        <end position="1815"/>
    </location>
</feature>
<feature type="disulfide bond" evidence="11">
    <location>
        <begin position="377"/>
        <end position="389"/>
    </location>
</feature>
<evidence type="ECO:0000256" key="8">
    <source>
        <dbReference type="ARBA" id="ARBA00023180"/>
    </source>
</evidence>
<comment type="subcellular location">
    <subcellularLocation>
        <location evidence="1">Secreted</location>
        <location evidence="1">Extracellular space</location>
        <location evidence="1">Extracellular matrix</location>
        <location evidence="1">Basement membrane</location>
    </subcellularLocation>
</comment>
<dbReference type="FunFam" id="2.10.25.10:FF:000074">
    <property type="entry name" value="Laminin subunit alpha"/>
    <property type="match status" value="1"/>
</dbReference>
<dbReference type="SMART" id="SM00180">
    <property type="entry name" value="EGF_Lam"/>
    <property type="match status" value="8"/>
</dbReference>
<feature type="disulfide bond" evidence="10">
    <location>
        <begin position="2380"/>
        <end position="2407"/>
    </location>
</feature>
<feature type="disulfide bond" evidence="11">
    <location>
        <begin position="734"/>
        <end position="743"/>
    </location>
</feature>
<feature type="disulfide bond" evidence="11">
    <location>
        <begin position="333"/>
        <end position="350"/>
    </location>
</feature>
<dbReference type="Gene3D" id="2.10.25.10">
    <property type="entry name" value="Laminin"/>
    <property type="match status" value="8"/>
</dbReference>
<dbReference type="FunFam" id="2.10.25.10:FF:000011">
    <property type="entry name" value="Cadherin EGF LAG seven-pass G-type receptor"/>
    <property type="match status" value="1"/>
</dbReference>
<feature type="disulfide bond" evidence="11">
    <location>
        <begin position="406"/>
        <end position="415"/>
    </location>
</feature>
<dbReference type="InterPro" id="IPR013320">
    <property type="entry name" value="ConA-like_dom_sf"/>
</dbReference>